<dbReference type="OrthoDB" id="1684758at2"/>
<name>A0A1L5FAV8_CLOKL</name>
<gene>
    <name evidence="3" type="ORF">BS101_15970</name>
</gene>
<accession>A0A1L5FAV8</accession>
<proteinExistence type="predicted"/>
<feature type="region of interest" description="Disordered" evidence="1">
    <location>
        <begin position="31"/>
        <end position="55"/>
    </location>
</feature>
<reference evidence="3 4" key="1">
    <citation type="submission" date="2016-12" db="EMBL/GenBank/DDBJ databases">
        <title>Complete genome sequence of Clostridium kluyveri JZZ isolated from the pit mud of a Chinese flavor liquor-making factory.</title>
        <authorList>
            <person name="Wang Y."/>
        </authorList>
    </citation>
    <scope>NUCLEOTIDE SEQUENCE [LARGE SCALE GENOMIC DNA]</scope>
    <source>
        <strain evidence="3 4">JZZ</strain>
    </source>
</reference>
<feature type="domain" description="DUF1540" evidence="2">
    <location>
        <begin position="8"/>
        <end position="50"/>
    </location>
</feature>
<evidence type="ECO:0000256" key="1">
    <source>
        <dbReference type="SAM" id="MobiDB-lite"/>
    </source>
</evidence>
<dbReference type="Proteomes" id="UP000184604">
    <property type="component" value="Chromosome"/>
</dbReference>
<organism evidence="3 4">
    <name type="scientific">Clostridium kluyveri</name>
    <dbReference type="NCBI Taxonomy" id="1534"/>
    <lineage>
        <taxon>Bacteria</taxon>
        <taxon>Bacillati</taxon>
        <taxon>Bacillota</taxon>
        <taxon>Clostridia</taxon>
        <taxon>Eubacteriales</taxon>
        <taxon>Clostridiaceae</taxon>
        <taxon>Clostridium</taxon>
    </lineage>
</organism>
<dbReference type="RefSeq" id="WP_073539742.1">
    <property type="nucleotide sequence ID" value="NZ_CP110856.1"/>
</dbReference>
<dbReference type="AlphaFoldDB" id="A0A1L5FAV8"/>
<protein>
    <submittedName>
        <fullName evidence="3">DUF1540 domain-containing protein</fullName>
    </submittedName>
</protein>
<dbReference type="Pfam" id="PF07561">
    <property type="entry name" value="DUF1540"/>
    <property type="match status" value="1"/>
</dbReference>
<evidence type="ECO:0000259" key="2">
    <source>
        <dbReference type="Pfam" id="PF07561"/>
    </source>
</evidence>
<dbReference type="EMBL" id="CP018335">
    <property type="protein sequence ID" value="APM40132.1"/>
    <property type="molecule type" value="Genomic_DNA"/>
</dbReference>
<dbReference type="InterPro" id="IPR011437">
    <property type="entry name" value="DUF1540"/>
</dbReference>
<evidence type="ECO:0000313" key="3">
    <source>
        <dbReference type="EMBL" id="APM40132.1"/>
    </source>
</evidence>
<sequence length="55" mass="6029">MSSPKMEVKCSVDCCNYWKNNCCNASSLEVNPMTGKNNPNTSDDTSCTTFKPSSK</sequence>
<evidence type="ECO:0000313" key="4">
    <source>
        <dbReference type="Proteomes" id="UP000184604"/>
    </source>
</evidence>